<evidence type="ECO:0000313" key="1">
    <source>
        <dbReference type="EMBL" id="KAI5668576.1"/>
    </source>
</evidence>
<gene>
    <name evidence="1" type="ORF">M9H77_18429</name>
</gene>
<proteinExistence type="predicted"/>
<dbReference type="Proteomes" id="UP001060085">
    <property type="component" value="Linkage Group LG04"/>
</dbReference>
<name>A0ACC0B7G2_CATRO</name>
<keyword evidence="2" id="KW-1185">Reference proteome</keyword>
<reference evidence="2" key="1">
    <citation type="journal article" date="2023" name="Nat. Plants">
        <title>Single-cell RNA sequencing provides a high-resolution roadmap for understanding the multicellular compartmentation of specialized metabolism.</title>
        <authorList>
            <person name="Sun S."/>
            <person name="Shen X."/>
            <person name="Li Y."/>
            <person name="Li Y."/>
            <person name="Wang S."/>
            <person name="Li R."/>
            <person name="Zhang H."/>
            <person name="Shen G."/>
            <person name="Guo B."/>
            <person name="Wei J."/>
            <person name="Xu J."/>
            <person name="St-Pierre B."/>
            <person name="Chen S."/>
            <person name="Sun C."/>
        </authorList>
    </citation>
    <scope>NUCLEOTIDE SEQUENCE [LARGE SCALE GENOMIC DNA]</scope>
</reference>
<dbReference type="EMBL" id="CM044704">
    <property type="protein sequence ID" value="KAI5668576.1"/>
    <property type="molecule type" value="Genomic_DNA"/>
</dbReference>
<evidence type="ECO:0000313" key="2">
    <source>
        <dbReference type="Proteomes" id="UP001060085"/>
    </source>
</evidence>
<comment type="caution">
    <text evidence="1">The sequence shown here is derived from an EMBL/GenBank/DDBJ whole genome shotgun (WGS) entry which is preliminary data.</text>
</comment>
<organism evidence="1 2">
    <name type="scientific">Catharanthus roseus</name>
    <name type="common">Madagascar periwinkle</name>
    <name type="synonym">Vinca rosea</name>
    <dbReference type="NCBI Taxonomy" id="4058"/>
    <lineage>
        <taxon>Eukaryota</taxon>
        <taxon>Viridiplantae</taxon>
        <taxon>Streptophyta</taxon>
        <taxon>Embryophyta</taxon>
        <taxon>Tracheophyta</taxon>
        <taxon>Spermatophyta</taxon>
        <taxon>Magnoliopsida</taxon>
        <taxon>eudicotyledons</taxon>
        <taxon>Gunneridae</taxon>
        <taxon>Pentapetalae</taxon>
        <taxon>asterids</taxon>
        <taxon>lamiids</taxon>
        <taxon>Gentianales</taxon>
        <taxon>Apocynaceae</taxon>
        <taxon>Rauvolfioideae</taxon>
        <taxon>Vinceae</taxon>
        <taxon>Catharanthinae</taxon>
        <taxon>Catharanthus</taxon>
    </lineage>
</organism>
<sequence length="208" mass="24457">MRQFSSLGKRASNHLRREYSSKIKLRHPSLTEGDIQKMIGDKFAKWFRDELLEYDYNDSYMHLLQIHRPGNNDCSLQTLRNLSWGPSRFVKSISDFIVNSYRFNTEDRDSGKIHYPKIKTRVFDVPVVEVAFQEDIDIIETSLVDRRIEDIGPLAHEPAVSNVVDLIRGHDEDVEEVDHFINDKVEWESEDENNEEETEYESNDDFDS</sequence>
<accession>A0ACC0B7G2</accession>
<protein>
    <submittedName>
        <fullName evidence="1">Uncharacterized protein</fullName>
    </submittedName>
</protein>